<evidence type="ECO:0000313" key="3">
    <source>
        <dbReference type="Proteomes" id="UP000019681"/>
    </source>
</evidence>
<dbReference type="EMBL" id="AZQP01000010">
    <property type="protein sequence ID" value="EYE88997.1"/>
    <property type="molecule type" value="Genomic_DNA"/>
</dbReference>
<dbReference type="OrthoDB" id="1958093at2"/>
<dbReference type="Proteomes" id="UP000019681">
    <property type="component" value="Unassembled WGS sequence"/>
</dbReference>
<evidence type="ECO:0000256" key="1">
    <source>
        <dbReference type="SAM" id="Phobius"/>
    </source>
</evidence>
<dbReference type="STRING" id="1403537.Q428_04985"/>
<protein>
    <recommendedName>
        <fullName evidence="4">Lysine exporter LysO family protein</fullName>
    </recommendedName>
</protein>
<keyword evidence="1" id="KW-0472">Membrane</keyword>
<accession>A0A017RWF1</accession>
<feature type="transmembrane region" description="Helical" evidence="1">
    <location>
        <begin position="31"/>
        <end position="48"/>
    </location>
</feature>
<feature type="transmembrane region" description="Helical" evidence="1">
    <location>
        <begin position="60"/>
        <end position="83"/>
    </location>
</feature>
<gene>
    <name evidence="2" type="ORF">Q428_04985</name>
</gene>
<comment type="caution">
    <text evidence="2">The sequence shown here is derived from an EMBL/GenBank/DDBJ whole genome shotgun (WGS) entry which is preliminary data.</text>
</comment>
<evidence type="ECO:0000313" key="2">
    <source>
        <dbReference type="EMBL" id="EYE88997.1"/>
    </source>
</evidence>
<dbReference type="RefSeq" id="WP_035378704.1">
    <property type="nucleotide sequence ID" value="NZ_AZQP01000010.1"/>
</dbReference>
<keyword evidence="1" id="KW-0812">Transmembrane</keyword>
<dbReference type="Pfam" id="PF03956">
    <property type="entry name" value="Lys_export"/>
    <property type="match status" value="1"/>
</dbReference>
<sequence>MWLIIVSLFLGVVIGILNFIPQKYIKYNSKFQQIGVVLLLFSMGASIGSNKRILNNFSQIGLKSIVFAVFTSIFSIIIVYIVSLKLMGGDEKK</sequence>
<dbReference type="InterPro" id="IPR005642">
    <property type="entry name" value="LysO"/>
</dbReference>
<keyword evidence="3" id="KW-1185">Reference proteome</keyword>
<keyword evidence="1" id="KW-1133">Transmembrane helix</keyword>
<name>A0A017RWF1_9CLOT</name>
<proteinExistence type="predicted"/>
<dbReference type="GO" id="GO:0015661">
    <property type="term" value="F:L-lysine efflux transmembrane transporter activity"/>
    <property type="evidence" value="ECO:0007669"/>
    <property type="project" value="InterPro"/>
</dbReference>
<organism evidence="2 3">
    <name type="scientific">Fervidicella metallireducens AeB</name>
    <dbReference type="NCBI Taxonomy" id="1403537"/>
    <lineage>
        <taxon>Bacteria</taxon>
        <taxon>Bacillati</taxon>
        <taxon>Bacillota</taxon>
        <taxon>Clostridia</taxon>
        <taxon>Eubacteriales</taxon>
        <taxon>Clostridiaceae</taxon>
        <taxon>Fervidicella</taxon>
    </lineage>
</organism>
<evidence type="ECO:0008006" key="4">
    <source>
        <dbReference type="Google" id="ProtNLM"/>
    </source>
</evidence>
<dbReference type="AlphaFoldDB" id="A0A017RWF1"/>
<reference evidence="2 3" key="1">
    <citation type="journal article" date="2014" name="Genome Announc.">
        <title>Draft Genome Sequence of Fervidicella metallireducens Strain AeBT, an Iron-Reducing Thermoanaerobe from the Great Artesian Basin.</title>
        <authorList>
            <person name="Patel B.K."/>
        </authorList>
    </citation>
    <scope>NUCLEOTIDE SEQUENCE [LARGE SCALE GENOMIC DNA]</scope>
    <source>
        <strain evidence="2 3">AeB</strain>
    </source>
</reference>